<evidence type="ECO:0000256" key="1">
    <source>
        <dbReference type="SAM" id="MobiDB-lite"/>
    </source>
</evidence>
<feature type="region of interest" description="Disordered" evidence="1">
    <location>
        <begin position="1"/>
        <end position="26"/>
    </location>
</feature>
<dbReference type="EMBL" id="OZ035839">
    <property type="protein sequence ID" value="CAL1586375.1"/>
    <property type="molecule type" value="Genomic_DNA"/>
</dbReference>
<dbReference type="AlphaFoldDB" id="A0AAV2KBF8"/>
<organism evidence="2 3">
    <name type="scientific">Knipowitschia caucasica</name>
    <name type="common">Caucasian dwarf goby</name>
    <name type="synonym">Pomatoschistus caucasicus</name>
    <dbReference type="NCBI Taxonomy" id="637954"/>
    <lineage>
        <taxon>Eukaryota</taxon>
        <taxon>Metazoa</taxon>
        <taxon>Chordata</taxon>
        <taxon>Craniata</taxon>
        <taxon>Vertebrata</taxon>
        <taxon>Euteleostomi</taxon>
        <taxon>Actinopterygii</taxon>
        <taxon>Neopterygii</taxon>
        <taxon>Teleostei</taxon>
        <taxon>Neoteleostei</taxon>
        <taxon>Acanthomorphata</taxon>
        <taxon>Gobiaria</taxon>
        <taxon>Gobiiformes</taxon>
        <taxon>Gobioidei</taxon>
        <taxon>Gobiidae</taxon>
        <taxon>Gobiinae</taxon>
        <taxon>Knipowitschia</taxon>
    </lineage>
</organism>
<dbReference type="Proteomes" id="UP001497482">
    <property type="component" value="Chromosome 17"/>
</dbReference>
<keyword evidence="3" id="KW-1185">Reference proteome</keyword>
<protein>
    <submittedName>
        <fullName evidence="2">Uncharacterized protein</fullName>
    </submittedName>
</protein>
<reference evidence="2 3" key="1">
    <citation type="submission" date="2024-04" db="EMBL/GenBank/DDBJ databases">
        <authorList>
            <person name="Waldvogel A.-M."/>
            <person name="Schoenle A."/>
        </authorList>
    </citation>
    <scope>NUCLEOTIDE SEQUENCE [LARGE SCALE GENOMIC DNA]</scope>
</reference>
<proteinExistence type="predicted"/>
<sequence>MRHANRAITGPGQVQGTPSGKAHTTDAKTAALTGKCVISVFMFNSNERLKHERTYSNSISRKIMWHKFKEAIVTQVWGNKEVLRPSESVESAINSLQSIHSVSSRC</sequence>
<accession>A0AAV2KBF8</accession>
<evidence type="ECO:0000313" key="2">
    <source>
        <dbReference type="EMBL" id="CAL1586375.1"/>
    </source>
</evidence>
<evidence type="ECO:0000313" key="3">
    <source>
        <dbReference type="Proteomes" id="UP001497482"/>
    </source>
</evidence>
<gene>
    <name evidence="2" type="ORF">KC01_LOCUS16449</name>
</gene>
<name>A0AAV2KBF8_KNICA</name>